<dbReference type="GO" id="GO:0007399">
    <property type="term" value="P:nervous system development"/>
    <property type="evidence" value="ECO:0007669"/>
    <property type="project" value="UniProtKB-ARBA"/>
</dbReference>
<dbReference type="Pfam" id="PF00339">
    <property type="entry name" value="Arrestin_N"/>
    <property type="match status" value="1"/>
</dbReference>
<dbReference type="GeneTree" id="ENSGT00950000182887"/>
<dbReference type="FunFam" id="2.60.40.640:FF:000003">
    <property type="entry name" value="beta-arrestin-1 isoform X1"/>
    <property type="match status" value="1"/>
</dbReference>
<gene>
    <name evidence="6" type="primary">ARRB2</name>
</gene>
<name>A0A4W6C8D3_LATCA</name>
<keyword evidence="7" id="KW-1185">Reference proteome</keyword>
<evidence type="ECO:0000256" key="1">
    <source>
        <dbReference type="ARBA" id="ARBA00004496"/>
    </source>
</evidence>
<dbReference type="PANTHER" id="PTHR11792:SF20">
    <property type="entry name" value="BETA-ARRESTIN-2"/>
    <property type="match status" value="1"/>
</dbReference>
<dbReference type="GO" id="GO:0031701">
    <property type="term" value="F:angiotensin receptor binding"/>
    <property type="evidence" value="ECO:0007669"/>
    <property type="project" value="TreeGrafter"/>
</dbReference>
<dbReference type="InterPro" id="IPR017864">
    <property type="entry name" value="Arrestin_CS"/>
</dbReference>
<evidence type="ECO:0000256" key="3">
    <source>
        <dbReference type="ARBA" id="ARBA00022490"/>
    </source>
</evidence>
<reference evidence="6" key="2">
    <citation type="submission" date="2025-08" db="UniProtKB">
        <authorList>
            <consortium name="Ensembl"/>
        </authorList>
    </citation>
    <scope>IDENTIFICATION</scope>
</reference>
<dbReference type="PRINTS" id="PR00309">
    <property type="entry name" value="ARRESTIN"/>
</dbReference>
<dbReference type="PROSITE" id="PS00295">
    <property type="entry name" value="ARRESTINS"/>
    <property type="match status" value="1"/>
</dbReference>
<evidence type="ECO:0000256" key="4">
    <source>
        <dbReference type="ARBA" id="ARBA00022606"/>
    </source>
</evidence>
<dbReference type="Ensembl" id="ENSLCAT00010010392.1">
    <property type="protein sequence ID" value="ENSLCAP00010010165.1"/>
    <property type="gene ID" value="ENSLCAG00010004660.1"/>
</dbReference>
<accession>A0A4W6C8D3</accession>
<comment type="similarity">
    <text evidence="2">Belongs to the arrestin family.</text>
</comment>
<dbReference type="SUPFAM" id="SSF81296">
    <property type="entry name" value="E set domains"/>
    <property type="match status" value="2"/>
</dbReference>
<dbReference type="GO" id="GO:0070374">
    <property type="term" value="P:positive regulation of ERK1 and ERK2 cascade"/>
    <property type="evidence" value="ECO:0007669"/>
    <property type="project" value="TreeGrafter"/>
</dbReference>
<dbReference type="InterPro" id="IPR011022">
    <property type="entry name" value="Arrestin_C-like"/>
</dbReference>
<feature type="domain" description="Arrestin C-terminal-like" evidence="5">
    <location>
        <begin position="208"/>
        <end position="363"/>
    </location>
</feature>
<dbReference type="InterPro" id="IPR014756">
    <property type="entry name" value="Ig_E-set"/>
</dbReference>
<dbReference type="InterPro" id="IPR014753">
    <property type="entry name" value="Arrestin_N"/>
</dbReference>
<dbReference type="FunFam" id="2.60.40.840:FF:000001">
    <property type="entry name" value="beta-arrestin-1 isoform X1"/>
    <property type="match status" value="1"/>
</dbReference>
<organism evidence="6 7">
    <name type="scientific">Lates calcarifer</name>
    <name type="common">Barramundi</name>
    <name type="synonym">Holocentrus calcarifer</name>
    <dbReference type="NCBI Taxonomy" id="8187"/>
    <lineage>
        <taxon>Eukaryota</taxon>
        <taxon>Metazoa</taxon>
        <taxon>Chordata</taxon>
        <taxon>Craniata</taxon>
        <taxon>Vertebrata</taxon>
        <taxon>Euteleostomi</taxon>
        <taxon>Actinopterygii</taxon>
        <taxon>Neopterygii</taxon>
        <taxon>Teleostei</taxon>
        <taxon>Neoteleostei</taxon>
        <taxon>Acanthomorphata</taxon>
        <taxon>Carangaria</taxon>
        <taxon>Carangaria incertae sedis</taxon>
        <taxon>Centropomidae</taxon>
        <taxon>Lates</taxon>
    </lineage>
</organism>
<keyword evidence="4" id="KW-0716">Sensory transduction</keyword>
<dbReference type="SMART" id="SM01017">
    <property type="entry name" value="Arrestin_C"/>
    <property type="match status" value="1"/>
</dbReference>
<sequence length="411" mass="46372">MSVSVFISFSPPPLPLSKLLRVFKKSSPNCKVTVYLGKRDFVDHLDHVDPVDGVILVDPEYLKDRKVFVTLTCAFRYGREDLDVLGLSFRKDLYISTFQAFPPVPEERKPNSRLQERLLKKLGQHAHPFYFTIPQNLPCSVTLQPGPEDTGKACGVDFEIRAFCAKSIEEKIHKSRNSVRLVIRKVQYAPEKPGPQPMVETTRSFLMSDRSLHLEASLDKELYYHGEPISVNVHVTNNSTKTVKRVKISVRQYADICLFSTAQYKCPVAQLEADDQVSSSSTFCKVYTLTPTLDKNREKRGLALDGKLKHEDTNLASSTIVKDVTNKEVLGILVSYRVKVKLVVSRGGDVSVELPFILMHPKPVEPPVSRPQSGESTRIISGNNQEDDDFVFEDFARLRLKGVVDDKDEDC</sequence>
<dbReference type="InterPro" id="IPR011021">
    <property type="entry name" value="Arrestin-like_N"/>
</dbReference>
<dbReference type="Pfam" id="PF02752">
    <property type="entry name" value="Arrestin_C"/>
    <property type="match status" value="1"/>
</dbReference>
<dbReference type="InterPro" id="IPR014752">
    <property type="entry name" value="Arrestin-like_C"/>
</dbReference>
<evidence type="ECO:0000256" key="2">
    <source>
        <dbReference type="ARBA" id="ARBA00005298"/>
    </source>
</evidence>
<dbReference type="AlphaFoldDB" id="A0A4W6C8D3"/>
<reference evidence="6" key="3">
    <citation type="submission" date="2025-09" db="UniProtKB">
        <authorList>
            <consortium name="Ensembl"/>
        </authorList>
    </citation>
    <scope>IDENTIFICATION</scope>
</reference>
<evidence type="ECO:0000313" key="6">
    <source>
        <dbReference type="Ensembl" id="ENSLCAP00010010165.1"/>
    </source>
</evidence>
<reference evidence="7" key="1">
    <citation type="submission" date="2015-09" db="EMBL/GenBank/DDBJ databases">
        <authorList>
            <person name="Sai Rama Sridatta P."/>
        </authorList>
    </citation>
    <scope>NUCLEOTIDE SEQUENCE [LARGE SCALE GENOMIC DNA]</scope>
</reference>
<dbReference type="GO" id="GO:0002031">
    <property type="term" value="P:G protein-coupled receptor internalization"/>
    <property type="evidence" value="ECO:0007669"/>
    <property type="project" value="TreeGrafter"/>
</dbReference>
<dbReference type="GO" id="GO:0007165">
    <property type="term" value="P:signal transduction"/>
    <property type="evidence" value="ECO:0007669"/>
    <property type="project" value="InterPro"/>
</dbReference>
<dbReference type="Gene3D" id="2.60.40.840">
    <property type="match status" value="1"/>
</dbReference>
<dbReference type="GO" id="GO:0005737">
    <property type="term" value="C:cytoplasm"/>
    <property type="evidence" value="ECO:0007669"/>
    <property type="project" value="UniProtKB-SubCell"/>
</dbReference>
<comment type="subcellular location">
    <subcellularLocation>
        <location evidence="1">Cytoplasm</location>
    </subcellularLocation>
</comment>
<dbReference type="Gene3D" id="2.60.40.640">
    <property type="match status" value="1"/>
</dbReference>
<evidence type="ECO:0000259" key="5">
    <source>
        <dbReference type="SMART" id="SM01017"/>
    </source>
</evidence>
<keyword evidence="3" id="KW-0963">Cytoplasm</keyword>
<dbReference type="InterPro" id="IPR000698">
    <property type="entry name" value="Arrestin"/>
</dbReference>
<dbReference type="PANTHER" id="PTHR11792">
    <property type="entry name" value="ARRESTIN"/>
    <property type="match status" value="1"/>
</dbReference>
<protein>
    <submittedName>
        <fullName evidence="6">Arrestin beta 2</fullName>
    </submittedName>
</protein>
<proteinExistence type="inferred from homology"/>
<evidence type="ECO:0000313" key="7">
    <source>
        <dbReference type="Proteomes" id="UP000314980"/>
    </source>
</evidence>
<dbReference type="Proteomes" id="UP000314980">
    <property type="component" value="Unassembled WGS sequence"/>
</dbReference>